<protein>
    <submittedName>
        <fullName evidence="1">Uncharacterized protein</fullName>
    </submittedName>
</protein>
<name>A0A2I0JAY3_PUNGR</name>
<comment type="caution">
    <text evidence="1">The sequence shown here is derived from an EMBL/GenBank/DDBJ whole genome shotgun (WGS) entry which is preliminary data.</text>
</comment>
<evidence type="ECO:0000313" key="2">
    <source>
        <dbReference type="Proteomes" id="UP000233551"/>
    </source>
</evidence>
<reference evidence="1 2" key="1">
    <citation type="submission" date="2017-11" db="EMBL/GenBank/DDBJ databases">
        <title>De-novo sequencing of pomegranate (Punica granatum L.) genome.</title>
        <authorList>
            <person name="Akparov Z."/>
            <person name="Amiraslanov A."/>
            <person name="Hajiyeva S."/>
            <person name="Abbasov M."/>
            <person name="Kaur K."/>
            <person name="Hamwieh A."/>
            <person name="Solovyev V."/>
            <person name="Salamov A."/>
            <person name="Braich B."/>
            <person name="Kosarev P."/>
            <person name="Mahmoud A."/>
            <person name="Hajiyev E."/>
            <person name="Babayeva S."/>
            <person name="Izzatullayeva V."/>
            <person name="Mammadov A."/>
            <person name="Mammadov A."/>
            <person name="Sharifova S."/>
            <person name="Ojaghi J."/>
            <person name="Eynullazada K."/>
            <person name="Bayramov B."/>
            <person name="Abdulazimova A."/>
            <person name="Shahmuradov I."/>
        </authorList>
    </citation>
    <scope>NUCLEOTIDE SEQUENCE [LARGE SCALE GENOMIC DNA]</scope>
    <source>
        <strain evidence="2">cv. AG2017</strain>
        <tissue evidence="1">Leaf</tissue>
    </source>
</reference>
<dbReference type="Proteomes" id="UP000233551">
    <property type="component" value="Unassembled WGS sequence"/>
</dbReference>
<gene>
    <name evidence="1" type="ORF">CRG98_026806</name>
</gene>
<evidence type="ECO:0000313" key="1">
    <source>
        <dbReference type="EMBL" id="PKI52806.1"/>
    </source>
</evidence>
<keyword evidence="2" id="KW-1185">Reference proteome</keyword>
<dbReference type="EMBL" id="PGOL01001895">
    <property type="protein sequence ID" value="PKI52806.1"/>
    <property type="molecule type" value="Genomic_DNA"/>
</dbReference>
<accession>A0A2I0JAY3</accession>
<sequence>MAIIVPLPGISCSDDDPISIDSANQILLAAAGLISTAADSPAGSPNNITPILYEETVSLAPRGAVKVEEDFIFLPEGFDGG</sequence>
<dbReference type="AlphaFoldDB" id="A0A2I0JAY3"/>
<organism evidence="1 2">
    <name type="scientific">Punica granatum</name>
    <name type="common">Pomegranate</name>
    <dbReference type="NCBI Taxonomy" id="22663"/>
    <lineage>
        <taxon>Eukaryota</taxon>
        <taxon>Viridiplantae</taxon>
        <taxon>Streptophyta</taxon>
        <taxon>Embryophyta</taxon>
        <taxon>Tracheophyta</taxon>
        <taxon>Spermatophyta</taxon>
        <taxon>Magnoliopsida</taxon>
        <taxon>eudicotyledons</taxon>
        <taxon>Gunneridae</taxon>
        <taxon>Pentapetalae</taxon>
        <taxon>rosids</taxon>
        <taxon>malvids</taxon>
        <taxon>Myrtales</taxon>
        <taxon>Lythraceae</taxon>
        <taxon>Punica</taxon>
    </lineage>
</organism>
<proteinExistence type="predicted"/>